<comment type="similarity">
    <text evidence="2 9">Belongs to the binding-protein-dependent transport system permease family.</text>
</comment>
<feature type="domain" description="ABC transmembrane type-1" evidence="10">
    <location>
        <begin position="66"/>
        <end position="246"/>
    </location>
</feature>
<feature type="transmembrane region" description="Helical" evidence="9">
    <location>
        <begin position="180"/>
        <end position="203"/>
    </location>
</feature>
<evidence type="ECO:0000256" key="7">
    <source>
        <dbReference type="ARBA" id="ARBA00023136"/>
    </source>
</evidence>
<dbReference type="PANTHER" id="PTHR30151">
    <property type="entry name" value="ALKANE SULFONATE ABC TRANSPORTER-RELATED, MEMBRANE SUBUNIT"/>
    <property type="match status" value="1"/>
</dbReference>
<comment type="subcellular location">
    <subcellularLocation>
        <location evidence="1 9">Cell membrane</location>
        <topology evidence="1 9">Multi-pass membrane protein</topology>
    </subcellularLocation>
</comment>
<keyword evidence="6 9" id="KW-1133">Transmembrane helix</keyword>
<reference evidence="11" key="1">
    <citation type="submission" date="2020-02" db="EMBL/GenBank/DDBJ databases">
        <title>Draft genome sequence of Candidatus Afipia apatlaquensis IBT-C3, a potential strain for decolorization of textile dyes.</title>
        <authorList>
            <person name="Sanchez-Reyes A."/>
            <person name="Breton-Deval L."/>
            <person name="Mangelson H."/>
            <person name="Sanchez-Flores A."/>
        </authorList>
    </citation>
    <scope>NUCLEOTIDE SEQUENCE [LARGE SCALE GENOMIC DNA]</scope>
    <source>
        <strain evidence="11">IBT-C3</strain>
    </source>
</reference>
<dbReference type="Proteomes" id="UP000480266">
    <property type="component" value="Unassembled WGS sequence"/>
</dbReference>
<name>A0A7C9RF97_9BRAD</name>
<keyword evidence="7 9" id="KW-0472">Membrane</keyword>
<comment type="caution">
    <text evidence="11">The sequence shown here is derived from an EMBL/GenBank/DDBJ whole genome shotgun (WGS) entry which is preliminary data.</text>
</comment>
<dbReference type="InterPro" id="IPR000515">
    <property type="entry name" value="MetI-like"/>
</dbReference>
<evidence type="ECO:0000256" key="3">
    <source>
        <dbReference type="ARBA" id="ARBA00022448"/>
    </source>
</evidence>
<keyword evidence="12" id="KW-1185">Reference proteome</keyword>
<feature type="transmembrane region" description="Helical" evidence="9">
    <location>
        <begin position="70"/>
        <end position="94"/>
    </location>
</feature>
<dbReference type="CDD" id="cd06261">
    <property type="entry name" value="TM_PBP2"/>
    <property type="match status" value="1"/>
</dbReference>
<evidence type="ECO:0000256" key="1">
    <source>
        <dbReference type="ARBA" id="ARBA00004651"/>
    </source>
</evidence>
<gene>
    <name evidence="11" type="ORF">G4V63_12155</name>
</gene>
<evidence type="ECO:0000256" key="9">
    <source>
        <dbReference type="RuleBase" id="RU363032"/>
    </source>
</evidence>
<evidence type="ECO:0000256" key="5">
    <source>
        <dbReference type="ARBA" id="ARBA00022692"/>
    </source>
</evidence>
<dbReference type="SUPFAM" id="SSF161098">
    <property type="entry name" value="MetI-like"/>
    <property type="match status" value="1"/>
</dbReference>
<dbReference type="FunFam" id="1.10.3720.10:FF:000003">
    <property type="entry name" value="Aliphatic sulfonate ABC transporter permease"/>
    <property type="match status" value="1"/>
</dbReference>
<evidence type="ECO:0000256" key="6">
    <source>
        <dbReference type="ARBA" id="ARBA00022989"/>
    </source>
</evidence>
<keyword evidence="3 9" id="KW-0813">Transport</keyword>
<sequence>MVHKMKRVPRIWISFATIVVVFAVWSIVSNTGMVGPSYLPSPQALLSSFVQLLKNGYQRVPLWEHIGISLFRALTGFALGVAVGIPTGLVTGYNRSADAAISPIMAFIRPIPPIAFIPMVVLYFGLGEVGKIVLIFITAFNYAHVNAHAGASHVPIAYIRAAQTLGLTPGQIFRKIVFPAAWPHIFTGLKVSMALSWAVVVAAELVGAQKGLGFMISDAAQVFQIPVVFIGIALIGCIGLALNMILSVAETKIVHWKGR</sequence>
<feature type="transmembrane region" description="Helical" evidence="9">
    <location>
        <begin position="106"/>
        <end position="126"/>
    </location>
</feature>
<evidence type="ECO:0000256" key="8">
    <source>
        <dbReference type="ARBA" id="ARBA00056719"/>
    </source>
</evidence>
<evidence type="ECO:0000256" key="2">
    <source>
        <dbReference type="ARBA" id="ARBA00009306"/>
    </source>
</evidence>
<dbReference type="GO" id="GO:0005886">
    <property type="term" value="C:plasma membrane"/>
    <property type="evidence" value="ECO:0007669"/>
    <property type="project" value="UniProtKB-SubCell"/>
</dbReference>
<dbReference type="PROSITE" id="PS50928">
    <property type="entry name" value="ABC_TM1"/>
    <property type="match status" value="1"/>
</dbReference>
<feature type="transmembrane region" description="Helical" evidence="9">
    <location>
        <begin position="12"/>
        <end position="28"/>
    </location>
</feature>
<evidence type="ECO:0000313" key="11">
    <source>
        <dbReference type="EMBL" id="NGX95945.1"/>
    </source>
</evidence>
<evidence type="ECO:0000259" key="10">
    <source>
        <dbReference type="PROSITE" id="PS50928"/>
    </source>
</evidence>
<comment type="function">
    <text evidence="8">Probably part of an ABC transporter complex. Probably responsible for the translocation of the substrate across the membrane.</text>
</comment>
<dbReference type="EMBL" id="JAAMRR010000638">
    <property type="protein sequence ID" value="NGX95945.1"/>
    <property type="molecule type" value="Genomic_DNA"/>
</dbReference>
<dbReference type="GO" id="GO:0042918">
    <property type="term" value="P:alkanesulfonate transmembrane transport"/>
    <property type="evidence" value="ECO:0007669"/>
    <property type="project" value="UniProtKB-ARBA"/>
</dbReference>
<proteinExistence type="inferred from homology"/>
<keyword evidence="5 9" id="KW-0812">Transmembrane</keyword>
<feature type="transmembrane region" description="Helical" evidence="9">
    <location>
        <begin position="223"/>
        <end position="249"/>
    </location>
</feature>
<dbReference type="AlphaFoldDB" id="A0A7C9RF97"/>
<dbReference type="Gene3D" id="1.10.3720.10">
    <property type="entry name" value="MetI-like"/>
    <property type="match status" value="1"/>
</dbReference>
<keyword evidence="4" id="KW-1003">Cell membrane</keyword>
<evidence type="ECO:0000313" key="12">
    <source>
        <dbReference type="Proteomes" id="UP000480266"/>
    </source>
</evidence>
<dbReference type="InterPro" id="IPR035906">
    <property type="entry name" value="MetI-like_sf"/>
</dbReference>
<protein>
    <submittedName>
        <fullName evidence="11">ABC transporter permease</fullName>
    </submittedName>
</protein>
<accession>A0A7C9RF97</accession>
<dbReference type="PANTHER" id="PTHR30151:SF0">
    <property type="entry name" value="ABC TRANSPORTER PERMEASE PROTEIN MJ0413-RELATED"/>
    <property type="match status" value="1"/>
</dbReference>
<dbReference type="Pfam" id="PF00528">
    <property type="entry name" value="BPD_transp_1"/>
    <property type="match status" value="1"/>
</dbReference>
<evidence type="ECO:0000256" key="4">
    <source>
        <dbReference type="ARBA" id="ARBA00022475"/>
    </source>
</evidence>
<organism evidence="11 12">
    <name type="scientific">Candidatus Afipia apatlaquensis</name>
    <dbReference type="NCBI Taxonomy" id="2712852"/>
    <lineage>
        <taxon>Bacteria</taxon>
        <taxon>Pseudomonadati</taxon>
        <taxon>Pseudomonadota</taxon>
        <taxon>Alphaproteobacteria</taxon>
        <taxon>Hyphomicrobiales</taxon>
        <taxon>Nitrobacteraceae</taxon>
        <taxon>Afipia</taxon>
    </lineage>
</organism>